<feature type="domain" description="RdRp catalytic" evidence="10">
    <location>
        <begin position="300"/>
        <end position="445"/>
    </location>
</feature>
<dbReference type="Pfam" id="PF03431">
    <property type="entry name" value="RNA_replicase_B"/>
    <property type="match status" value="1"/>
</dbReference>
<accession>A0A8S5L0K7</accession>
<evidence type="ECO:0000256" key="4">
    <source>
        <dbReference type="ARBA" id="ARBA00022695"/>
    </source>
</evidence>
<dbReference type="Proteomes" id="UP000680818">
    <property type="component" value="Segment"/>
</dbReference>
<dbReference type="InterPro" id="IPR043502">
    <property type="entry name" value="DNA/RNA_pol_sf"/>
</dbReference>
<keyword evidence="6" id="KW-0693">Viral RNA replication</keyword>
<dbReference type="RefSeq" id="YP_010771247.1">
    <property type="nucleotide sequence ID" value="NC_074531.1"/>
</dbReference>
<dbReference type="SUPFAM" id="SSF56672">
    <property type="entry name" value="DNA/RNA polymerases"/>
    <property type="match status" value="1"/>
</dbReference>
<feature type="binding site" evidence="9">
    <location>
        <position position="413"/>
    </location>
    <ligand>
        <name>Mg(2+)</name>
        <dbReference type="ChEBI" id="CHEBI:18420"/>
        <label>2</label>
    </ligand>
</feature>
<dbReference type="InterPro" id="IPR007096">
    <property type="entry name" value="RNA-dir_Rpol_cat_phage"/>
</dbReference>
<evidence type="ECO:0000256" key="8">
    <source>
        <dbReference type="ARBA" id="ARBA00048744"/>
    </source>
</evidence>
<proteinExistence type="predicted"/>
<keyword evidence="9" id="KW-0479">Metal-binding</keyword>
<keyword evidence="3" id="KW-0808">Transferase</keyword>
<dbReference type="GO" id="GO:0046872">
    <property type="term" value="F:metal ion binding"/>
    <property type="evidence" value="ECO:0007669"/>
    <property type="project" value="UniProtKB-KW"/>
</dbReference>
<dbReference type="GO" id="GO:0039694">
    <property type="term" value="P:viral RNA genome replication"/>
    <property type="evidence" value="ECO:0007669"/>
    <property type="project" value="InterPro"/>
</dbReference>
<protein>
    <recommendedName>
        <fullName evidence="1">RNA-directed RNA polymerase</fullName>
        <ecNumber evidence="1">2.7.7.48</ecNumber>
    </recommendedName>
    <alternativeName>
        <fullName evidence="7">RNA replicase beta chain</fullName>
    </alternativeName>
</protein>
<evidence type="ECO:0000256" key="7">
    <source>
        <dbReference type="ARBA" id="ARBA00030248"/>
    </source>
</evidence>
<evidence type="ECO:0000256" key="2">
    <source>
        <dbReference type="ARBA" id="ARBA00022484"/>
    </source>
</evidence>
<evidence type="ECO:0000256" key="3">
    <source>
        <dbReference type="ARBA" id="ARBA00022679"/>
    </source>
</evidence>
<dbReference type="GO" id="GO:0003968">
    <property type="term" value="F:RNA-directed RNA polymerase activity"/>
    <property type="evidence" value="ECO:0007669"/>
    <property type="project" value="UniProtKB-KW"/>
</dbReference>
<dbReference type="GO" id="GO:0000166">
    <property type="term" value="F:nucleotide binding"/>
    <property type="evidence" value="ECO:0007669"/>
    <property type="project" value="UniProtKB-KW"/>
</dbReference>
<evidence type="ECO:0000313" key="12">
    <source>
        <dbReference type="Proteomes" id="UP000680818"/>
    </source>
</evidence>
<organism evidence="11 12">
    <name type="scientific">ssRNA phage SRR6960799_33</name>
    <dbReference type="NCBI Taxonomy" id="2786591"/>
    <lineage>
        <taxon>Viruses</taxon>
        <taxon>Riboviria</taxon>
        <taxon>Orthornavirae</taxon>
        <taxon>Lenarviricota</taxon>
        <taxon>Leviviricetes</taxon>
        <taxon>Timlovirales</taxon>
        <taxon>Steitzviridae</taxon>
        <taxon>Giliycovirus</taxon>
        <taxon>Giliycovirus pelenecus</taxon>
        <taxon>Weheuvirus pelenecus</taxon>
    </lineage>
</organism>
<feature type="binding site" evidence="9">
    <location>
        <position position="414"/>
    </location>
    <ligand>
        <name>Mg(2+)</name>
        <dbReference type="ChEBI" id="CHEBI:18420"/>
        <label>2</label>
    </ligand>
</feature>
<dbReference type="KEGG" id="vg:80400926"/>
<evidence type="ECO:0000259" key="10">
    <source>
        <dbReference type="PROSITE" id="PS50522"/>
    </source>
</evidence>
<evidence type="ECO:0000256" key="5">
    <source>
        <dbReference type="ARBA" id="ARBA00022741"/>
    </source>
</evidence>
<sequence length="611" mass="69374">MKSHERNQYELARRIYIDAVARCVAVQPALRDLCTIKSRIEGEGLSFLTITLPAFCKDFERSLADGMIDSTAFRSFKKVGAIPAFLQGMLSRVFDRETGRIINEENLDVSCVGAIRQITNCFKKLETECSPKRVAAALGSFVAIERDLSMSQIPDKEISEFLEVSTCLWFDLRNIDYANLIPKHGPGAVAESIRGNSKYSWQHWHSRLEPYFPLLDTAYVLSAYGSKEFEEVTIVTEEQEQPVRVVTVPKTMKGPRIIAIEPCCMQYAQQSIKEQLYTFLEDYYLTRGHVNFTDQSINRGIAIKASQDRSMATLDLSEASDRVYGHLAISMFNSNPDLQGAIMACRSRYAEMPDGTKVGPLVKFASMGSALCFPIESMYFYTICVMARLRLHDLPVTSKNIFMMSRDVYVYGDDIIVPTDEATTIADYLQKYHCKVNMSKSFWSGKFRESCGMDAYSGTEVTPTYIRKLHPRNRQQASEIVSWVKTAQLFEEKGYVETAEYMFDTCQRILGIFPDVPKNNPGLGRIRSCVSGRTRYNQKLQRQEVMAWVAAPAYHDDMLNGYGALTKCLLLMGRKNQECNILEPSPIDVKHLERSARHGVVTLKRRWVAAR</sequence>
<keyword evidence="9" id="KW-0460">Magnesium</keyword>
<comment type="cofactor">
    <cofactor evidence="9">
        <name>Mg(2+)</name>
        <dbReference type="ChEBI" id="CHEBI:18420"/>
    </cofactor>
    <text evidence="9">Binds 2 Mg(2+) per subunit.</text>
</comment>
<feature type="binding site" evidence="9">
    <location>
        <position position="315"/>
    </location>
    <ligand>
        <name>Mg(2+)</name>
        <dbReference type="ChEBI" id="CHEBI:18420"/>
        <label>2</label>
    </ligand>
</feature>
<evidence type="ECO:0000256" key="9">
    <source>
        <dbReference type="PIRSR" id="PIRSR605093-1"/>
    </source>
</evidence>
<dbReference type="InterPro" id="IPR005093">
    <property type="entry name" value="RNArep_beta"/>
</dbReference>
<dbReference type="PROSITE" id="PS50522">
    <property type="entry name" value="RDRP_PHAGE"/>
    <property type="match status" value="1"/>
</dbReference>
<dbReference type="EC" id="2.7.7.48" evidence="1"/>
<evidence type="ECO:0000256" key="1">
    <source>
        <dbReference type="ARBA" id="ARBA00012494"/>
    </source>
</evidence>
<evidence type="ECO:0000313" key="11">
    <source>
        <dbReference type="EMBL" id="DAD50666.1"/>
    </source>
</evidence>
<keyword evidence="2 11" id="KW-0696">RNA-directed RNA polymerase</keyword>
<evidence type="ECO:0000256" key="6">
    <source>
        <dbReference type="ARBA" id="ARBA00022953"/>
    </source>
</evidence>
<gene>
    <name evidence="11" type="primary">SRR6960799_33_3</name>
</gene>
<keyword evidence="5" id="KW-0547">Nucleotide-binding</keyword>
<reference evidence="11" key="1">
    <citation type="submission" date="2020-09" db="EMBL/GenBank/DDBJ databases">
        <title>Leviviricetes taxonomy.</title>
        <authorList>
            <person name="Stockdale S.R."/>
            <person name="Callanan J."/>
            <person name="Adriaenssens E.M."/>
            <person name="Kuhn J.H."/>
            <person name="Rumnieks J."/>
            <person name="Shkoporov A."/>
            <person name="Draper L.A."/>
            <person name="Ross P."/>
            <person name="Hill C."/>
        </authorList>
    </citation>
    <scope>NUCLEOTIDE SEQUENCE</scope>
</reference>
<name>A0A8S5L0K7_9VIRU</name>
<comment type="catalytic activity">
    <reaction evidence="8">
        <text>RNA(n) + a ribonucleoside 5'-triphosphate = RNA(n+1) + diphosphate</text>
        <dbReference type="Rhea" id="RHEA:21248"/>
        <dbReference type="Rhea" id="RHEA-COMP:14527"/>
        <dbReference type="Rhea" id="RHEA-COMP:17342"/>
        <dbReference type="ChEBI" id="CHEBI:33019"/>
        <dbReference type="ChEBI" id="CHEBI:61557"/>
        <dbReference type="ChEBI" id="CHEBI:140395"/>
        <dbReference type="EC" id="2.7.7.48"/>
    </reaction>
</comment>
<keyword evidence="12" id="KW-1185">Reference proteome</keyword>
<dbReference type="GeneID" id="80400926"/>
<dbReference type="EMBL" id="BK013591">
    <property type="protein sequence ID" value="DAD50666.1"/>
    <property type="molecule type" value="Genomic_RNA"/>
</dbReference>
<keyword evidence="4" id="KW-0548">Nucleotidyltransferase</keyword>